<organism evidence="2">
    <name type="scientific">viral metagenome</name>
    <dbReference type="NCBI Taxonomy" id="1070528"/>
    <lineage>
        <taxon>unclassified sequences</taxon>
        <taxon>metagenomes</taxon>
        <taxon>organismal metagenomes</taxon>
    </lineage>
</organism>
<dbReference type="EMBL" id="MN738863">
    <property type="protein sequence ID" value="QHT28682.1"/>
    <property type="molecule type" value="Genomic_DNA"/>
</dbReference>
<reference evidence="2" key="1">
    <citation type="journal article" date="2020" name="Nature">
        <title>Giant virus diversity and host interactions through global metagenomics.</title>
        <authorList>
            <person name="Schulz F."/>
            <person name="Roux S."/>
            <person name="Paez-Espino D."/>
            <person name="Jungbluth S."/>
            <person name="Walsh D.A."/>
            <person name="Denef V.J."/>
            <person name="McMahon K.D."/>
            <person name="Konstantinidis K.T."/>
            <person name="Eloe-Fadrosh E.A."/>
            <person name="Kyrpides N.C."/>
            <person name="Woyke T."/>
        </authorList>
    </citation>
    <scope>NUCLEOTIDE SEQUENCE</scope>
    <source>
        <strain evidence="2">GVMAG-M-3300001351-8</strain>
    </source>
</reference>
<feature type="transmembrane region" description="Helical" evidence="1">
    <location>
        <begin position="190"/>
        <end position="210"/>
    </location>
</feature>
<sequence>MAHLTKNNIEEPFNNYHYPIIRAWYGNPKYVWTGNSGKSVTGKIYNSIKNNSINIKVSNSLFGDPAKGIRKMLIVEYYDNKNVKKISKLYENDTLKIINLQKQKKTKNFDRFKKHRAKELFNELENNFNINVDLYTTNNKLLTTQTSTIHSKNKIINVQQDKLNELNKNAFLKNRIIQYNLEETRLRNKIIYSLKIIILIILFILGIYLYRKHY</sequence>
<evidence type="ECO:0000313" key="2">
    <source>
        <dbReference type="EMBL" id="QHT28682.1"/>
    </source>
</evidence>
<keyword evidence="1" id="KW-0472">Membrane</keyword>
<dbReference type="AlphaFoldDB" id="A0A6C0EIX0"/>
<name>A0A6C0EIX0_9ZZZZ</name>
<keyword evidence="1" id="KW-0812">Transmembrane</keyword>
<evidence type="ECO:0000256" key="1">
    <source>
        <dbReference type="SAM" id="Phobius"/>
    </source>
</evidence>
<proteinExistence type="predicted"/>
<accession>A0A6C0EIX0</accession>
<keyword evidence="1" id="KW-1133">Transmembrane helix</keyword>
<protein>
    <submittedName>
        <fullName evidence="2">Uncharacterized protein</fullName>
    </submittedName>
</protein>